<feature type="domain" description="ATPase F1/V1/A1 complex alpha/beta subunit nucleotide-binding" evidence="12">
    <location>
        <begin position="149"/>
        <end position="364"/>
    </location>
</feature>
<evidence type="ECO:0000256" key="2">
    <source>
        <dbReference type="ARBA" id="ARBA00008936"/>
    </source>
</evidence>
<keyword evidence="5 11" id="KW-0067">ATP-binding</keyword>
<keyword evidence="3 11" id="KW-0813">Transport</keyword>
<dbReference type="InterPro" id="IPR000194">
    <property type="entry name" value="ATPase_F1/V1/A1_a/bsu_nucl-bd"/>
</dbReference>
<gene>
    <name evidence="11 15" type="primary">atpA</name>
    <name evidence="15" type="ORF">WG617_01475</name>
</gene>
<evidence type="ECO:0000256" key="5">
    <source>
        <dbReference type="ARBA" id="ARBA00022840"/>
    </source>
</evidence>
<reference evidence="15" key="1">
    <citation type="submission" date="2024-03" db="EMBL/GenBank/DDBJ databases">
        <title>Complete genome sequence of Mycoplasma felifaucium Z921 isolated from the trachea of a cheetah.</title>
        <authorList>
            <person name="Spergser J."/>
        </authorList>
    </citation>
    <scope>NUCLEOTIDE SEQUENCE [LARGE SCALE GENOMIC DNA]</scope>
    <source>
        <strain evidence="15">Z921</strain>
    </source>
</reference>
<dbReference type="InterPro" id="IPR004100">
    <property type="entry name" value="ATPase_F1/V1/A1_a/bsu_N"/>
</dbReference>
<dbReference type="InterPro" id="IPR020003">
    <property type="entry name" value="ATPase_a/bsu_AS"/>
</dbReference>
<dbReference type="NCBIfam" id="NF009884">
    <property type="entry name" value="PRK13343.1"/>
    <property type="match status" value="1"/>
</dbReference>
<dbReference type="Pfam" id="PF02874">
    <property type="entry name" value="ATP-synt_ab_N"/>
    <property type="match status" value="1"/>
</dbReference>
<dbReference type="PANTHER" id="PTHR48082">
    <property type="entry name" value="ATP SYNTHASE SUBUNIT ALPHA, MITOCHONDRIAL"/>
    <property type="match status" value="1"/>
</dbReference>
<dbReference type="SUPFAM" id="SSF47917">
    <property type="entry name" value="C-terminal domain of alpha and beta subunits of F1 ATP synthase"/>
    <property type="match status" value="1"/>
</dbReference>
<dbReference type="Gene3D" id="3.40.50.300">
    <property type="entry name" value="P-loop containing nucleotide triphosphate hydrolases"/>
    <property type="match status" value="1"/>
</dbReference>
<accession>A0ABZ2RRA4</accession>
<feature type="domain" description="ATP synthase alpha subunit C-terminal" evidence="13">
    <location>
        <begin position="371"/>
        <end position="494"/>
    </location>
</feature>
<keyword evidence="11" id="KW-0375">Hydrogen ion transport</keyword>
<evidence type="ECO:0000256" key="6">
    <source>
        <dbReference type="ARBA" id="ARBA00022967"/>
    </source>
</evidence>
<dbReference type="InterPro" id="IPR000793">
    <property type="entry name" value="ATP_synth_asu_C"/>
</dbReference>
<dbReference type="EC" id="7.1.2.2" evidence="11"/>
<keyword evidence="10 11" id="KW-0066">ATP synthesis</keyword>
<sequence>MANQMEDICAIIKDRIRNFDSKVDYAEVGTIVTIGDGIALVNGLDNAKNGEIIKFKNDIYGLVLNLEEEVAGVAIFGNADQLTEGETCSRTGEVISVPVGDALIGRVVDALGNPIDGKGPIKSDKKREIFKIAPGVMSREEVNEPLETGIIAIDSMIPIGKGQRELIIGDRQTGKTAIAIDAIINQKDKNVKCIYVAIGQKNSTVAQIVKKLQDFGAMEYTTVLISGASELAPQQYIAPYSGTAIAEEWMSQGQNCLIVYDDLSKHAIAYRTLSLLLRRPPGREAYPGDVFYLHSQLLERAAKVNKNFGGGSITALPIIETQQGDISAYIPTNVISITDGQIFTRENLFNSGQRPAVDVGFSVSRVGSAAQIKAMKQVSGSLKLELAQYNEMLAFAQFGSDLDDSTKNILNHGAKVYEILKQEQYSPLNQYTQVAILMGVKEKIINPLPASEINRYCDEVIKFINKDLTGINLVEKIKANNNTLSPELYNELSMHLVDIVNKIIMTLTNYNPEDYAKMPLKYANSSTNNQSLTQTISQGK</sequence>
<dbReference type="Pfam" id="PF00306">
    <property type="entry name" value="ATP-synt_ab_C"/>
    <property type="match status" value="1"/>
</dbReference>
<evidence type="ECO:0000259" key="12">
    <source>
        <dbReference type="Pfam" id="PF00006"/>
    </source>
</evidence>
<evidence type="ECO:0000256" key="10">
    <source>
        <dbReference type="ARBA" id="ARBA00023310"/>
    </source>
</evidence>
<evidence type="ECO:0000313" key="15">
    <source>
        <dbReference type="EMBL" id="WXL29303.1"/>
    </source>
</evidence>
<dbReference type="InterPro" id="IPR033732">
    <property type="entry name" value="ATP_synth_F1_a_nt-bd_dom"/>
</dbReference>
<proteinExistence type="inferred from homology"/>
<dbReference type="InterPro" id="IPR038376">
    <property type="entry name" value="ATP_synth_asu_C_sf"/>
</dbReference>
<dbReference type="InterPro" id="IPR023366">
    <property type="entry name" value="ATP_synth_asu-like_sf"/>
</dbReference>
<dbReference type="InterPro" id="IPR005294">
    <property type="entry name" value="ATP_synth_F1_asu"/>
</dbReference>
<feature type="site" description="Required for activity" evidence="11">
    <location>
        <position position="362"/>
    </location>
</feature>
<keyword evidence="16" id="KW-1185">Reference proteome</keyword>
<comment type="subcellular location">
    <subcellularLocation>
        <location evidence="11">Cell membrane</location>
        <topology evidence="11">Peripheral membrane protein</topology>
    </subcellularLocation>
    <subcellularLocation>
        <location evidence="1">Membrane</location>
    </subcellularLocation>
</comment>
<evidence type="ECO:0000256" key="9">
    <source>
        <dbReference type="ARBA" id="ARBA00023196"/>
    </source>
</evidence>
<keyword evidence="11" id="KW-1003">Cell membrane</keyword>
<dbReference type="NCBIfam" id="TIGR00962">
    <property type="entry name" value="atpA"/>
    <property type="match status" value="1"/>
</dbReference>
<feature type="binding site" evidence="11">
    <location>
        <begin position="169"/>
        <end position="176"/>
    </location>
    <ligand>
        <name>ATP</name>
        <dbReference type="ChEBI" id="CHEBI:30616"/>
    </ligand>
</feature>
<dbReference type="RefSeq" id="WP_338822917.1">
    <property type="nucleotide sequence ID" value="NZ_CP148067.1"/>
</dbReference>
<evidence type="ECO:0000259" key="14">
    <source>
        <dbReference type="Pfam" id="PF02874"/>
    </source>
</evidence>
<dbReference type="HAMAP" id="MF_01346">
    <property type="entry name" value="ATP_synth_alpha_bact"/>
    <property type="match status" value="1"/>
</dbReference>
<organism evidence="15 16">
    <name type="scientific">Mycoplasmopsis felifaucium</name>
    <dbReference type="NCBI Taxonomy" id="35768"/>
    <lineage>
        <taxon>Bacteria</taxon>
        <taxon>Bacillati</taxon>
        <taxon>Mycoplasmatota</taxon>
        <taxon>Mycoplasmoidales</taxon>
        <taxon>Metamycoplasmataceae</taxon>
        <taxon>Mycoplasmopsis</taxon>
    </lineage>
</organism>
<evidence type="ECO:0000256" key="1">
    <source>
        <dbReference type="ARBA" id="ARBA00004370"/>
    </source>
</evidence>
<dbReference type="PANTHER" id="PTHR48082:SF2">
    <property type="entry name" value="ATP SYNTHASE SUBUNIT ALPHA, MITOCHONDRIAL"/>
    <property type="match status" value="1"/>
</dbReference>
<keyword evidence="4 11" id="KW-0547">Nucleotide-binding</keyword>
<comment type="similarity">
    <text evidence="2 11">Belongs to the ATPase alpha/beta chains family.</text>
</comment>
<dbReference type="Proteomes" id="UP001477443">
    <property type="component" value="Chromosome"/>
</dbReference>
<dbReference type="CDD" id="cd18116">
    <property type="entry name" value="ATP-synt_F1_alpha_N"/>
    <property type="match status" value="1"/>
</dbReference>
<evidence type="ECO:0000256" key="11">
    <source>
        <dbReference type="HAMAP-Rule" id="MF_01346"/>
    </source>
</evidence>
<dbReference type="EMBL" id="CP148067">
    <property type="protein sequence ID" value="WXL29303.1"/>
    <property type="molecule type" value="Genomic_DNA"/>
</dbReference>
<keyword evidence="9 11" id="KW-0139">CF(1)</keyword>
<evidence type="ECO:0000256" key="3">
    <source>
        <dbReference type="ARBA" id="ARBA00022448"/>
    </source>
</evidence>
<evidence type="ECO:0000256" key="8">
    <source>
        <dbReference type="ARBA" id="ARBA00023136"/>
    </source>
</evidence>
<dbReference type="PROSITE" id="PS00152">
    <property type="entry name" value="ATPASE_ALPHA_BETA"/>
    <property type="match status" value="1"/>
</dbReference>
<keyword evidence="6 11" id="KW-1278">Translocase</keyword>
<dbReference type="Pfam" id="PF00006">
    <property type="entry name" value="ATP-synt_ab"/>
    <property type="match status" value="1"/>
</dbReference>
<evidence type="ECO:0000256" key="4">
    <source>
        <dbReference type="ARBA" id="ARBA00022741"/>
    </source>
</evidence>
<dbReference type="SUPFAM" id="SSF50615">
    <property type="entry name" value="N-terminal domain of alpha and beta subunits of F1 ATP synthase"/>
    <property type="match status" value="1"/>
</dbReference>
<dbReference type="Gene3D" id="1.20.150.20">
    <property type="entry name" value="ATP synthase alpha/beta chain, C-terminal domain"/>
    <property type="match status" value="1"/>
</dbReference>
<comment type="function">
    <text evidence="11">Produces ATP from ADP in the presence of a proton gradient across the membrane. The alpha chain is a regulatory subunit.</text>
</comment>
<dbReference type="InterPro" id="IPR036121">
    <property type="entry name" value="ATPase_F1/V1/A1_a/bsu_N_sf"/>
</dbReference>
<name>A0ABZ2RRA4_9BACT</name>
<evidence type="ECO:0000259" key="13">
    <source>
        <dbReference type="Pfam" id="PF00306"/>
    </source>
</evidence>
<protein>
    <recommendedName>
        <fullName evidence="11">ATP synthase subunit alpha</fullName>
        <ecNumber evidence="11">7.1.2.2</ecNumber>
    </recommendedName>
    <alternativeName>
        <fullName evidence="11">ATP synthase F1 sector subunit alpha</fullName>
    </alternativeName>
    <alternativeName>
        <fullName evidence="11">F-ATPase subunit alpha</fullName>
    </alternativeName>
</protein>
<keyword evidence="8 11" id="KW-0472">Membrane</keyword>
<dbReference type="SUPFAM" id="SSF52540">
    <property type="entry name" value="P-loop containing nucleoside triphosphate hydrolases"/>
    <property type="match status" value="1"/>
</dbReference>
<comment type="catalytic activity">
    <reaction evidence="11">
        <text>ATP + H2O + 4 H(+)(in) = ADP + phosphate + 5 H(+)(out)</text>
        <dbReference type="Rhea" id="RHEA:57720"/>
        <dbReference type="ChEBI" id="CHEBI:15377"/>
        <dbReference type="ChEBI" id="CHEBI:15378"/>
        <dbReference type="ChEBI" id="CHEBI:30616"/>
        <dbReference type="ChEBI" id="CHEBI:43474"/>
        <dbReference type="ChEBI" id="CHEBI:456216"/>
        <dbReference type="EC" id="7.1.2.2"/>
    </reaction>
</comment>
<feature type="domain" description="ATPase F1/V1/A1 complex alpha/beta subunit N-terminal" evidence="14">
    <location>
        <begin position="26"/>
        <end position="92"/>
    </location>
</feature>
<dbReference type="CDD" id="cd01132">
    <property type="entry name" value="F1-ATPase_alpha_CD"/>
    <property type="match status" value="1"/>
</dbReference>
<dbReference type="CDD" id="cd18113">
    <property type="entry name" value="ATP-synt_F1_alpha_C"/>
    <property type="match status" value="1"/>
</dbReference>
<evidence type="ECO:0000313" key="16">
    <source>
        <dbReference type="Proteomes" id="UP001477443"/>
    </source>
</evidence>
<dbReference type="InterPro" id="IPR027417">
    <property type="entry name" value="P-loop_NTPase"/>
</dbReference>
<dbReference type="Gene3D" id="2.40.30.20">
    <property type="match status" value="1"/>
</dbReference>
<evidence type="ECO:0000256" key="7">
    <source>
        <dbReference type="ARBA" id="ARBA00023065"/>
    </source>
</evidence>
<keyword evidence="7 11" id="KW-0406">Ion transport</keyword>